<dbReference type="EMBL" id="CAJJDP010000095">
    <property type="protein sequence ID" value="CAD8189984.1"/>
    <property type="molecule type" value="Genomic_DNA"/>
</dbReference>
<keyword evidence="2" id="KW-1185">Reference proteome</keyword>
<dbReference type="AlphaFoldDB" id="A0A8S1WIL7"/>
<evidence type="ECO:0000313" key="2">
    <source>
        <dbReference type="Proteomes" id="UP000683925"/>
    </source>
</evidence>
<accession>A0A8S1WIL7</accession>
<gene>
    <name evidence="1" type="ORF">POCTA_138.1.T0960105</name>
</gene>
<reference evidence="1" key="1">
    <citation type="submission" date="2021-01" db="EMBL/GenBank/DDBJ databases">
        <authorList>
            <consortium name="Genoscope - CEA"/>
            <person name="William W."/>
        </authorList>
    </citation>
    <scope>NUCLEOTIDE SEQUENCE</scope>
</reference>
<sequence length="102" mass="12365">MVPLWLYVRKRHFLCFNRNLILQIEKNHYGEKFKIREVSNYLFGRLYKKRIFKMNNNKKILKFYALTLFIASVKSSINEQNMQIKNTLLVIVRKFDTVSIGF</sequence>
<protein>
    <submittedName>
        <fullName evidence="1">Uncharacterized protein</fullName>
    </submittedName>
</protein>
<proteinExistence type="predicted"/>
<dbReference type="Proteomes" id="UP000683925">
    <property type="component" value="Unassembled WGS sequence"/>
</dbReference>
<organism evidence="1 2">
    <name type="scientific">Paramecium octaurelia</name>
    <dbReference type="NCBI Taxonomy" id="43137"/>
    <lineage>
        <taxon>Eukaryota</taxon>
        <taxon>Sar</taxon>
        <taxon>Alveolata</taxon>
        <taxon>Ciliophora</taxon>
        <taxon>Intramacronucleata</taxon>
        <taxon>Oligohymenophorea</taxon>
        <taxon>Peniculida</taxon>
        <taxon>Parameciidae</taxon>
        <taxon>Paramecium</taxon>
    </lineage>
</organism>
<evidence type="ECO:0000313" key="1">
    <source>
        <dbReference type="EMBL" id="CAD8189984.1"/>
    </source>
</evidence>
<comment type="caution">
    <text evidence="1">The sequence shown here is derived from an EMBL/GenBank/DDBJ whole genome shotgun (WGS) entry which is preliminary data.</text>
</comment>
<name>A0A8S1WIL7_PAROT</name>